<dbReference type="InterPro" id="IPR028889">
    <property type="entry name" value="USP"/>
</dbReference>
<dbReference type="PANTHER" id="PTHR24006:SF758">
    <property type="entry name" value="UBIQUITIN CARBOXYL-TERMINAL HYDROLASE 36"/>
    <property type="match status" value="1"/>
</dbReference>
<organism evidence="10 11">
    <name type="scientific">Paramarasmius palmivorus</name>
    <dbReference type="NCBI Taxonomy" id="297713"/>
    <lineage>
        <taxon>Eukaryota</taxon>
        <taxon>Fungi</taxon>
        <taxon>Dikarya</taxon>
        <taxon>Basidiomycota</taxon>
        <taxon>Agaricomycotina</taxon>
        <taxon>Agaricomycetes</taxon>
        <taxon>Agaricomycetidae</taxon>
        <taxon>Agaricales</taxon>
        <taxon>Marasmiineae</taxon>
        <taxon>Marasmiaceae</taxon>
        <taxon>Paramarasmius</taxon>
    </lineage>
</organism>
<evidence type="ECO:0000313" key="11">
    <source>
        <dbReference type="Proteomes" id="UP001383192"/>
    </source>
</evidence>
<evidence type="ECO:0000256" key="1">
    <source>
        <dbReference type="ARBA" id="ARBA00000707"/>
    </source>
</evidence>
<dbReference type="Proteomes" id="UP001383192">
    <property type="component" value="Unassembled WGS sequence"/>
</dbReference>
<dbReference type="Pfam" id="PF00443">
    <property type="entry name" value="UCH"/>
    <property type="match status" value="1"/>
</dbReference>
<feature type="compositionally biased region" description="Basic and acidic residues" evidence="8">
    <location>
        <begin position="490"/>
        <end position="499"/>
    </location>
</feature>
<accession>A0AAW0E5H4</accession>
<feature type="compositionally biased region" description="Low complexity" evidence="8">
    <location>
        <begin position="546"/>
        <end position="563"/>
    </location>
</feature>
<keyword evidence="6 7" id="KW-0788">Thiol protease</keyword>
<feature type="region of interest" description="Disordered" evidence="8">
    <location>
        <begin position="452"/>
        <end position="503"/>
    </location>
</feature>
<dbReference type="EC" id="3.4.19.12" evidence="7"/>
<keyword evidence="3 7" id="KW-0645">Protease</keyword>
<proteinExistence type="inferred from homology"/>
<dbReference type="EMBL" id="JAYKXP010000003">
    <property type="protein sequence ID" value="KAK7060393.1"/>
    <property type="molecule type" value="Genomic_DNA"/>
</dbReference>
<keyword evidence="4 7" id="KW-0833">Ubl conjugation pathway</keyword>
<evidence type="ECO:0000256" key="3">
    <source>
        <dbReference type="ARBA" id="ARBA00022670"/>
    </source>
</evidence>
<feature type="region of interest" description="Disordered" evidence="8">
    <location>
        <begin position="526"/>
        <end position="626"/>
    </location>
</feature>
<dbReference type="GO" id="GO:0005829">
    <property type="term" value="C:cytosol"/>
    <property type="evidence" value="ECO:0007669"/>
    <property type="project" value="TreeGrafter"/>
</dbReference>
<evidence type="ECO:0000313" key="10">
    <source>
        <dbReference type="EMBL" id="KAK7060393.1"/>
    </source>
</evidence>
<comment type="similarity">
    <text evidence="2 7">Belongs to the peptidase C19 family.</text>
</comment>
<evidence type="ECO:0000259" key="9">
    <source>
        <dbReference type="PROSITE" id="PS50235"/>
    </source>
</evidence>
<feature type="compositionally biased region" description="Basic and acidic residues" evidence="8">
    <location>
        <begin position="61"/>
        <end position="70"/>
    </location>
</feature>
<feature type="compositionally biased region" description="Low complexity" evidence="8">
    <location>
        <begin position="94"/>
        <end position="107"/>
    </location>
</feature>
<comment type="catalytic activity">
    <reaction evidence="1 7">
        <text>Thiol-dependent hydrolysis of ester, thioester, amide, peptide and isopeptide bonds formed by the C-terminal Gly of ubiquitin (a 76-residue protein attached to proteins as an intracellular targeting signal).</text>
        <dbReference type="EC" id="3.4.19.12"/>
    </reaction>
</comment>
<dbReference type="GO" id="GO:0006508">
    <property type="term" value="P:proteolysis"/>
    <property type="evidence" value="ECO:0007669"/>
    <property type="project" value="UniProtKB-KW"/>
</dbReference>
<dbReference type="AlphaFoldDB" id="A0AAW0E5H4"/>
<dbReference type="GO" id="GO:0004843">
    <property type="term" value="F:cysteine-type deubiquitinase activity"/>
    <property type="evidence" value="ECO:0007669"/>
    <property type="project" value="UniProtKB-UniRule"/>
</dbReference>
<dbReference type="PROSITE" id="PS50235">
    <property type="entry name" value="USP_3"/>
    <property type="match status" value="1"/>
</dbReference>
<feature type="domain" description="USP" evidence="9">
    <location>
        <begin position="126"/>
        <end position="426"/>
    </location>
</feature>
<dbReference type="PROSITE" id="PS00972">
    <property type="entry name" value="USP_1"/>
    <property type="match status" value="1"/>
</dbReference>
<feature type="compositionally biased region" description="Polar residues" evidence="8">
    <location>
        <begin position="80"/>
        <end position="93"/>
    </location>
</feature>
<evidence type="ECO:0000256" key="6">
    <source>
        <dbReference type="ARBA" id="ARBA00022807"/>
    </source>
</evidence>
<dbReference type="InterPro" id="IPR018200">
    <property type="entry name" value="USP_CS"/>
</dbReference>
<dbReference type="FunFam" id="3.90.70.10:FF:000119">
    <property type="entry name" value="Ubiquitin specific peptidase 36"/>
    <property type="match status" value="1"/>
</dbReference>
<reference evidence="10 11" key="1">
    <citation type="submission" date="2024-01" db="EMBL/GenBank/DDBJ databases">
        <title>A draft genome for a cacao thread blight-causing isolate of Paramarasmius palmivorus.</title>
        <authorList>
            <person name="Baruah I.K."/>
            <person name="Bukari Y."/>
            <person name="Amoako-Attah I."/>
            <person name="Meinhardt L.W."/>
            <person name="Bailey B.A."/>
            <person name="Cohen S.P."/>
        </authorList>
    </citation>
    <scope>NUCLEOTIDE SEQUENCE [LARGE SCALE GENOMIC DNA]</scope>
    <source>
        <strain evidence="10 11">GH-12</strain>
    </source>
</reference>
<evidence type="ECO:0000256" key="8">
    <source>
        <dbReference type="SAM" id="MobiDB-lite"/>
    </source>
</evidence>
<sequence length="626" mass="68588">MGQPNFSSKHAESDQYRPAKDLEAFNALLPPPIEFIEGSSTGSLAVAEGKYEPINASPKLSKADRAERPQKPQTPAPLASTPNNANISSSRPNTPATTPSKTPAKTKSLYNGDIELSWPKAATLASGLFNNGNTCFLNSALQCLLHTPPLLHVLLAHNPNNCKSKAFCMTCGLRNVAIQAHKSKTPFSPSPITNKLQAIAKHMRRGRQEDSHEFLRYAIDSLQKSCLAGLPPKIDHKLAETTWVHKIFGGRLRSRVTCRECGYNSDTFDSILDLSIDIHHTQHLNAALRKFVAPDYLKGADKYKCEKCKKHVNAEKRFTIHDAPTVLTVHFKRFSPMGHKIGHGVDYDEHLSLEPFMSDGQYGPRYNLYGIICHAGGGPNSGHYYAYVKSREGRWYEMNDESVTPVQSGGSAPRIKNAYVLFYLKNKGQKLESVMQFSSTGNKKTTLAAAMKKRKLQEEGDDQEDQGEKVSKPFIGPVLPSTPGSDDNPPDSKRPKLDIGDPQADSIKKKIDAAKAAQTVLSNLATNYASDDEGPEETGSKLNGHSNSSPPKSQSSPAQPPSNTAGNAIPPSSFYGTPVSKKPLQSRDGSTPADRHAKWKSDSFNPYSNRITTYKKKKNRGLARGL</sequence>
<dbReference type="PANTHER" id="PTHR24006">
    <property type="entry name" value="UBIQUITIN CARBOXYL-TERMINAL HYDROLASE"/>
    <property type="match status" value="1"/>
</dbReference>
<dbReference type="PROSITE" id="PS00973">
    <property type="entry name" value="USP_2"/>
    <property type="match status" value="1"/>
</dbReference>
<name>A0AAW0E5H4_9AGAR</name>
<dbReference type="InterPro" id="IPR038765">
    <property type="entry name" value="Papain-like_cys_pep_sf"/>
</dbReference>
<evidence type="ECO:0000256" key="4">
    <source>
        <dbReference type="ARBA" id="ARBA00022786"/>
    </source>
</evidence>
<dbReference type="InterPro" id="IPR001394">
    <property type="entry name" value="Peptidase_C19_UCH"/>
</dbReference>
<evidence type="ECO:0000256" key="2">
    <source>
        <dbReference type="ARBA" id="ARBA00009085"/>
    </source>
</evidence>
<feature type="region of interest" description="Disordered" evidence="8">
    <location>
        <begin position="55"/>
        <end position="107"/>
    </location>
</feature>
<dbReference type="SUPFAM" id="SSF54001">
    <property type="entry name" value="Cysteine proteinases"/>
    <property type="match status" value="1"/>
</dbReference>
<protein>
    <recommendedName>
        <fullName evidence="7">Ubiquitin carboxyl-terminal hydrolase</fullName>
        <ecNumber evidence="7">3.4.19.12</ecNumber>
    </recommendedName>
</protein>
<gene>
    <name evidence="10" type="ORF">VNI00_001158</name>
</gene>
<keyword evidence="5 7" id="KW-0378">Hydrolase</keyword>
<dbReference type="GO" id="GO:0005634">
    <property type="term" value="C:nucleus"/>
    <property type="evidence" value="ECO:0007669"/>
    <property type="project" value="TreeGrafter"/>
</dbReference>
<comment type="caution">
    <text evidence="10">The sequence shown here is derived from an EMBL/GenBank/DDBJ whole genome shotgun (WGS) entry which is preliminary data.</text>
</comment>
<feature type="compositionally biased region" description="Polar residues" evidence="8">
    <location>
        <begin position="602"/>
        <end position="612"/>
    </location>
</feature>
<dbReference type="InterPro" id="IPR050164">
    <property type="entry name" value="Peptidase_C19"/>
</dbReference>
<evidence type="ECO:0000256" key="5">
    <source>
        <dbReference type="ARBA" id="ARBA00022801"/>
    </source>
</evidence>
<dbReference type="Gene3D" id="3.90.70.10">
    <property type="entry name" value="Cysteine proteinases"/>
    <property type="match status" value="1"/>
</dbReference>
<feature type="compositionally biased region" description="Basic residues" evidence="8">
    <location>
        <begin position="613"/>
        <end position="626"/>
    </location>
</feature>
<evidence type="ECO:0000256" key="7">
    <source>
        <dbReference type="RuleBase" id="RU366025"/>
    </source>
</evidence>
<keyword evidence="11" id="KW-1185">Reference proteome</keyword>
<dbReference type="GO" id="GO:0016579">
    <property type="term" value="P:protein deubiquitination"/>
    <property type="evidence" value="ECO:0007669"/>
    <property type="project" value="InterPro"/>
</dbReference>